<organism evidence="2 3">
    <name type="scientific">Paenimyroides aestuarii</name>
    <dbReference type="NCBI Taxonomy" id="2968490"/>
    <lineage>
        <taxon>Bacteria</taxon>
        <taxon>Pseudomonadati</taxon>
        <taxon>Bacteroidota</taxon>
        <taxon>Flavobacteriia</taxon>
        <taxon>Flavobacteriales</taxon>
        <taxon>Flavobacteriaceae</taxon>
        <taxon>Paenimyroides</taxon>
    </lineage>
</organism>
<proteinExistence type="predicted"/>
<evidence type="ECO:0000313" key="2">
    <source>
        <dbReference type="EMBL" id="UUV22451.1"/>
    </source>
</evidence>
<accession>A0ABY5NV54</accession>
<protein>
    <submittedName>
        <fullName evidence="2">Uncharacterized protein</fullName>
    </submittedName>
</protein>
<feature type="chain" id="PRO_5047115499" evidence="1">
    <location>
        <begin position="20"/>
        <end position="141"/>
    </location>
</feature>
<evidence type="ECO:0000256" key="1">
    <source>
        <dbReference type="SAM" id="SignalP"/>
    </source>
</evidence>
<name>A0ABY5NV54_9FLAO</name>
<sequence>MKKMIFGTVMFFAIQVGFAQSQDAQTFVSNMGVKAQIEGAKQQILPAIDTAKVDEFTKEFDAVASNFITDFTKLVDENYDATEIKDANKKYAETKEMTQIAPKDAAAFEQKINALQAEVGMTMQGLVMKYASEEAMQQAEE</sequence>
<feature type="signal peptide" evidence="1">
    <location>
        <begin position="1"/>
        <end position="19"/>
    </location>
</feature>
<keyword evidence="3" id="KW-1185">Reference proteome</keyword>
<evidence type="ECO:0000313" key="3">
    <source>
        <dbReference type="Proteomes" id="UP001317001"/>
    </source>
</evidence>
<dbReference type="RefSeq" id="WP_257500368.1">
    <property type="nucleotide sequence ID" value="NZ_CP102382.1"/>
</dbReference>
<reference evidence="2 3" key="1">
    <citation type="submission" date="2022-08" db="EMBL/GenBank/DDBJ databases">
        <title>Myroides zhujiangensis sp. nov., a novel bacterium isolated from sediment in the Pearl River Estuary.</title>
        <authorList>
            <person name="Cui L."/>
        </authorList>
    </citation>
    <scope>NUCLEOTIDE SEQUENCE [LARGE SCALE GENOMIC DNA]</scope>
    <source>
        <strain evidence="2 3">SCSIO 72103</strain>
    </source>
</reference>
<dbReference type="EMBL" id="CP102382">
    <property type="protein sequence ID" value="UUV22451.1"/>
    <property type="molecule type" value="Genomic_DNA"/>
</dbReference>
<gene>
    <name evidence="2" type="ORF">NPX36_05270</name>
</gene>
<keyword evidence="1" id="KW-0732">Signal</keyword>
<dbReference type="Proteomes" id="UP001317001">
    <property type="component" value="Chromosome"/>
</dbReference>